<keyword evidence="6" id="KW-0378">Hydrolase</keyword>
<name>A0ABX1CNM8_9SPHN</name>
<evidence type="ECO:0000256" key="4">
    <source>
        <dbReference type="ARBA" id="ARBA00022670"/>
    </source>
</evidence>
<evidence type="ECO:0000256" key="8">
    <source>
        <dbReference type="ARBA" id="ARBA00022989"/>
    </source>
</evidence>
<evidence type="ECO:0000256" key="11">
    <source>
        <dbReference type="SAM" id="Phobius"/>
    </source>
</evidence>
<dbReference type="PROSITE" id="PS50106">
    <property type="entry name" value="PDZ"/>
    <property type="match status" value="1"/>
</dbReference>
<comment type="subcellular location">
    <subcellularLocation>
        <location evidence="2">Membrane</location>
        <topology evidence="2">Multi-pass membrane protein</topology>
    </subcellularLocation>
</comment>
<dbReference type="Pfam" id="PF02163">
    <property type="entry name" value="Peptidase_M50"/>
    <property type="match status" value="1"/>
</dbReference>
<sequence>MIQTPGIVLTLLAFVLVIGPLVFVHEMGHYLAGRWFGVKADAFSIGFGREVAGWTDRRGTRWKIGWMPLGGYVKFAGDMNAVSQPSAEWLALPAEERARTFQAKPVWQRAIIVAAGPVVNFLLAILILGGFALAYGDARTPATVGQAIPGTAAAAAGLAAGDRITAIGGRSMDTFEDMVRYVKIRAGERVRIDYVRGGRAASVEATIATDRQRDRFGNDYQVGLLGIAPAAPLVRPVGLLEAPVIAVERTGQIVQMMVETIGQIVTGRRSVKELGGPLSIAKVSGEQITLGWDAFVFLLALVSINLGFINLLPVPMLDGGHLLFYAIEAVRRRPVAPEAMEWAYRGGLAAVFALMLLVTINDLGNFGLWRALSGLLQPS</sequence>
<dbReference type="Proteomes" id="UP000732399">
    <property type="component" value="Unassembled WGS sequence"/>
</dbReference>
<dbReference type="Gene3D" id="2.30.42.10">
    <property type="match status" value="1"/>
</dbReference>
<keyword evidence="5 11" id="KW-0812">Transmembrane</keyword>
<dbReference type="CDD" id="cd06163">
    <property type="entry name" value="S2P-M50_PDZ_RseP-like"/>
    <property type="match status" value="1"/>
</dbReference>
<dbReference type="SMART" id="SM00228">
    <property type="entry name" value="PDZ"/>
    <property type="match status" value="1"/>
</dbReference>
<feature type="transmembrane region" description="Helical" evidence="11">
    <location>
        <begin position="290"/>
        <end position="312"/>
    </location>
</feature>
<dbReference type="PANTHER" id="PTHR42837">
    <property type="entry name" value="REGULATOR OF SIGMA-E PROTEASE RSEP"/>
    <property type="match status" value="1"/>
</dbReference>
<feature type="transmembrane region" description="Helical" evidence="11">
    <location>
        <begin position="110"/>
        <end position="136"/>
    </location>
</feature>
<accession>A0ABX1CNM8</accession>
<dbReference type="GO" id="GO:0008233">
    <property type="term" value="F:peptidase activity"/>
    <property type="evidence" value="ECO:0007669"/>
    <property type="project" value="UniProtKB-KW"/>
</dbReference>
<evidence type="ECO:0000313" key="13">
    <source>
        <dbReference type="EMBL" id="NJR79074.1"/>
    </source>
</evidence>
<dbReference type="InterPro" id="IPR041489">
    <property type="entry name" value="PDZ_6"/>
</dbReference>
<comment type="caution">
    <text evidence="13">The sequence shown here is derived from an EMBL/GenBank/DDBJ whole genome shotgun (WGS) entry which is preliminary data.</text>
</comment>
<dbReference type="InterPro" id="IPR004387">
    <property type="entry name" value="Pept_M50_Zn"/>
</dbReference>
<keyword evidence="8 11" id="KW-1133">Transmembrane helix</keyword>
<dbReference type="EMBL" id="JAAVJH010000005">
    <property type="protein sequence ID" value="NJR79074.1"/>
    <property type="molecule type" value="Genomic_DNA"/>
</dbReference>
<keyword evidence="7" id="KW-0862">Zinc</keyword>
<evidence type="ECO:0000313" key="14">
    <source>
        <dbReference type="Proteomes" id="UP000732399"/>
    </source>
</evidence>
<dbReference type="InterPro" id="IPR036034">
    <property type="entry name" value="PDZ_sf"/>
</dbReference>
<gene>
    <name evidence="13" type="ORF">HBH26_10785</name>
</gene>
<evidence type="ECO:0000256" key="6">
    <source>
        <dbReference type="ARBA" id="ARBA00022801"/>
    </source>
</evidence>
<comment type="similarity">
    <text evidence="3">Belongs to the peptidase M50B family.</text>
</comment>
<feature type="transmembrane region" description="Helical" evidence="11">
    <location>
        <begin position="6"/>
        <end position="24"/>
    </location>
</feature>
<reference evidence="13 14" key="1">
    <citation type="submission" date="2020-03" db="EMBL/GenBank/DDBJ databases">
        <authorList>
            <person name="Wang L."/>
            <person name="He N."/>
            <person name="Li Y."/>
            <person name="Fang Y."/>
            <person name="Zhang F."/>
        </authorList>
    </citation>
    <scope>NUCLEOTIDE SEQUENCE [LARGE SCALE GENOMIC DNA]</scope>
    <source>
        <strain evidence="13 14">36D10-4-7</strain>
    </source>
</reference>
<keyword evidence="10 11" id="KW-0472">Membrane</keyword>
<feature type="domain" description="PDZ" evidence="12">
    <location>
        <begin position="130"/>
        <end position="183"/>
    </location>
</feature>
<proteinExistence type="inferred from homology"/>
<dbReference type="GO" id="GO:0006508">
    <property type="term" value="P:proteolysis"/>
    <property type="evidence" value="ECO:0007669"/>
    <property type="project" value="UniProtKB-KW"/>
</dbReference>
<evidence type="ECO:0000256" key="1">
    <source>
        <dbReference type="ARBA" id="ARBA00001947"/>
    </source>
</evidence>
<evidence type="ECO:0000256" key="9">
    <source>
        <dbReference type="ARBA" id="ARBA00023049"/>
    </source>
</evidence>
<dbReference type="Pfam" id="PF17820">
    <property type="entry name" value="PDZ_6"/>
    <property type="match status" value="1"/>
</dbReference>
<evidence type="ECO:0000256" key="7">
    <source>
        <dbReference type="ARBA" id="ARBA00022833"/>
    </source>
</evidence>
<comment type="cofactor">
    <cofactor evidence="1">
        <name>Zn(2+)</name>
        <dbReference type="ChEBI" id="CHEBI:29105"/>
    </cofactor>
</comment>
<keyword evidence="14" id="KW-1185">Reference proteome</keyword>
<organism evidence="13 14">
    <name type="scientific">Sphingomonas corticis</name>
    <dbReference type="NCBI Taxonomy" id="2722791"/>
    <lineage>
        <taxon>Bacteria</taxon>
        <taxon>Pseudomonadati</taxon>
        <taxon>Pseudomonadota</taxon>
        <taxon>Alphaproteobacteria</taxon>
        <taxon>Sphingomonadales</taxon>
        <taxon>Sphingomonadaceae</taxon>
        <taxon>Sphingomonas</taxon>
    </lineage>
</organism>
<evidence type="ECO:0000256" key="10">
    <source>
        <dbReference type="ARBA" id="ARBA00023136"/>
    </source>
</evidence>
<evidence type="ECO:0000256" key="2">
    <source>
        <dbReference type="ARBA" id="ARBA00004141"/>
    </source>
</evidence>
<evidence type="ECO:0000256" key="3">
    <source>
        <dbReference type="ARBA" id="ARBA00007931"/>
    </source>
</evidence>
<dbReference type="RefSeq" id="WP_168134589.1">
    <property type="nucleotide sequence ID" value="NZ_JAAVJH010000005.1"/>
</dbReference>
<dbReference type="InterPro" id="IPR008915">
    <property type="entry name" value="Peptidase_M50"/>
</dbReference>
<dbReference type="InterPro" id="IPR001478">
    <property type="entry name" value="PDZ"/>
</dbReference>
<feature type="transmembrane region" description="Helical" evidence="11">
    <location>
        <begin position="342"/>
        <end position="360"/>
    </location>
</feature>
<dbReference type="SUPFAM" id="SSF50156">
    <property type="entry name" value="PDZ domain-like"/>
    <property type="match status" value="1"/>
</dbReference>
<dbReference type="PANTHER" id="PTHR42837:SF2">
    <property type="entry name" value="MEMBRANE METALLOPROTEASE ARASP2, CHLOROPLASTIC-RELATED"/>
    <property type="match status" value="1"/>
</dbReference>
<evidence type="ECO:0000259" key="12">
    <source>
        <dbReference type="PROSITE" id="PS50106"/>
    </source>
</evidence>
<keyword evidence="9" id="KW-0482">Metalloprotease</keyword>
<keyword evidence="4 13" id="KW-0645">Protease</keyword>
<evidence type="ECO:0000256" key="5">
    <source>
        <dbReference type="ARBA" id="ARBA00022692"/>
    </source>
</evidence>
<protein>
    <submittedName>
        <fullName evidence="13">Site-2 protease family protein</fullName>
    </submittedName>
</protein>